<proteinExistence type="predicted"/>
<feature type="domain" description="Ig-like" evidence="1">
    <location>
        <begin position="436"/>
        <end position="514"/>
    </location>
</feature>
<dbReference type="Pfam" id="PF19406">
    <property type="entry name" value="PKD_5"/>
    <property type="match status" value="3"/>
</dbReference>
<feature type="domain" description="Ig-like" evidence="1">
    <location>
        <begin position="201"/>
        <end position="266"/>
    </location>
</feature>
<evidence type="ECO:0000313" key="4">
    <source>
        <dbReference type="Proteomes" id="UP000250557"/>
    </source>
</evidence>
<feature type="domain" description="Ig-like" evidence="1">
    <location>
        <begin position="599"/>
        <end position="678"/>
    </location>
</feature>
<dbReference type="Pfam" id="PF13585">
    <property type="entry name" value="CHU_C"/>
    <property type="match status" value="1"/>
</dbReference>
<dbReference type="InterPro" id="IPR013783">
    <property type="entry name" value="Ig-like_fold"/>
</dbReference>
<feature type="domain" description="Ig-like" evidence="1">
    <location>
        <begin position="274"/>
        <end position="352"/>
    </location>
</feature>
<feature type="domain" description="Ig-like" evidence="1">
    <location>
        <begin position="520"/>
        <end position="597"/>
    </location>
</feature>
<dbReference type="InterPro" id="IPR044023">
    <property type="entry name" value="Ig_7"/>
</dbReference>
<feature type="domain" description="PKD-like" evidence="2">
    <location>
        <begin position="1292"/>
        <end position="1373"/>
    </location>
</feature>
<dbReference type="NCBIfam" id="TIGR04131">
    <property type="entry name" value="Bac_Flav_CTERM"/>
    <property type="match status" value="1"/>
</dbReference>
<dbReference type="Pfam" id="PF19081">
    <property type="entry name" value="Ig_7"/>
    <property type="match status" value="9"/>
</dbReference>
<feature type="domain" description="Ig-like" evidence="1">
    <location>
        <begin position="119"/>
        <end position="194"/>
    </location>
</feature>
<feature type="domain" description="Ig-like" evidence="1">
    <location>
        <begin position="355"/>
        <end position="434"/>
    </location>
</feature>
<reference evidence="3 4" key="1">
    <citation type="submission" date="2019-08" db="EMBL/GenBank/DDBJ databases">
        <title>Comparative genome analysis confer to the adaptation heavy metal polluted environment.</title>
        <authorList>
            <person name="Li Y."/>
        </authorList>
    </citation>
    <scope>NUCLEOTIDE SEQUENCE [LARGE SCALE GENOMIC DNA]</scope>
    <source>
        <strain evidence="3 4">P2</strain>
    </source>
</reference>
<feature type="domain" description="Ig-like" evidence="1">
    <location>
        <begin position="1010"/>
        <end position="1091"/>
    </location>
</feature>
<accession>A0AAE6ML67</accession>
<organism evidence="3 4">
    <name type="scientific">Mucilaginibacter rubeus</name>
    <dbReference type="NCBI Taxonomy" id="2027860"/>
    <lineage>
        <taxon>Bacteria</taxon>
        <taxon>Pseudomonadati</taxon>
        <taxon>Bacteroidota</taxon>
        <taxon>Sphingobacteriia</taxon>
        <taxon>Sphingobacteriales</taxon>
        <taxon>Sphingobacteriaceae</taxon>
        <taxon>Mucilaginibacter</taxon>
    </lineage>
</organism>
<evidence type="ECO:0000313" key="3">
    <source>
        <dbReference type="EMBL" id="QEM07460.1"/>
    </source>
</evidence>
<evidence type="ECO:0000259" key="1">
    <source>
        <dbReference type="Pfam" id="PF19081"/>
    </source>
</evidence>
<name>A0AAE6ML67_9SPHI</name>
<feature type="domain" description="Ig-like" evidence="1">
    <location>
        <begin position="930"/>
        <end position="1005"/>
    </location>
</feature>
<sequence length="1805" mass="187037">MSRLQPHLLSIKRLMKNINKPLLVLFLLVICSLAGYSQVCTLNVTISSTANTICSGKNVTLTANLSGGTGPFTYIWNTGENTPSIDVNKAGTYTVTVSDKTPGCQPKVASIPITAVASPNPPTVANQVVCPNTSATLTATAPGGTYQWYDAGGNFLFTGNPYVTGPITQGTIFYVETTIGSCTSTRSSVVVNVTGRPGIQADPVCYGSPATLIASGADSYAWYSNSAGTGTPLSNDATYITPPLFANTTYYLFTVIKGCTSSGIPVVARINAPPAVPVLPAGGYSTCSGSAITLHADASGVAEWFDVPSGGTPLISSPDYTTPVLTSAVTYYVQTRVGDCTSDRIAVPVSVTQIPAAPPSQSPSACYGTGITLTADPSPTGTYNWYTAATGGSSVGTGNTFQTPALTSNKTYYVEHTTGGCTSERTPITITVTPAPDAPVVPDGPVICNGATASLTATSAQGGSFQWFTAATGGNSIFSGDTFTTPALTATTTYYVQTTVGTCISERAAITVTVLDPIPAPAVQPVPAICAGTSATLTATGSPDDYEWYDQATGGNLLVTGNTYVTPELTANTTYYVQSIANGCSSQRTPVTVQVTPLPAAPTVNGTATVCPGDPASLSVPASGATIQWYTGATGGTPVHTGNTYTTDPLFAQTTFYAEAVNGTCVSPRTAFTVSITPVIDPQFRYPSGTICTSGSNVKPAILNPAGGTFSSTPGLVFLSNTTGEINVAASIPGKYTITFTYGGSCPGTASQSISIVTTPDATFTYNTPICNDVKNPLPVFQPGASAGVFSEPTGNIVFKNPGTGEIDLVRSHAGGPYTITNTIAASSGCPQSIATNTITIYNRVIVDAGPDQTVKQGDPVQLAGSFGGGATSVKWTGGAGTFSDDTKKDAVYTPAAGEKVATLTLTSNDPAGPCGSKSSSVTITINPVPAAPTAPGKSVCTGSTTNLVATAPGGTYRWYSDATGGTPLKVGPIFTTPPILNDITYYVATTVGGITSARTAVLVKAIAPPAAPTVGTNNTATVCEGQSAILTASGSTGTYTWYNVPVGGTPVHQGNPFPTAPLTINRTYYVETKVNDCISERTKVEVTVTPAPQVISSATGDPICSGTALNYAITADQPGTTFSWDRPAVAGISNPPVTGQTSSTITETLLNNDANGAAVDVAYKITPYLNGCPGDVFNYTVKVNATPFVTSGPVDPVCNGTSTNYEVKFNTQVTSFTWGREAVAGISNAAVTGQAARTIKEVLYNTTNAPVEVTYMFNFKTSDCAGVPYPLKVTVNPGAVITNPPPLSSVMCNNTPLGLTLTSNISTATFLWSRPAVTGISNAPVTDQTANPINEALVNTTTNPIQVSYTITPVAFGCPGTPVKYTVTVRPQTLQPEGRSNSPVCEGNDILLLTRTIAGAKYLWTGPNNYRSEEQNPTIPKATAANAGTYNLFLIINECPGEPSPVQVEVNPIPIVDAGPSHNVCINDPFIQLAGEVHSTTNTGIWGLGPGASGSFSKQDELRGQYFPSKEDRAAGSVTLILTSTGKDFCPVSKEVTFKFAPDPGADAGPPSIDNVCIQSPMVPLSGQVFSGTTVKWTSASGLGRFIPSDNVLNPSFQPDPIDIAKGSVKLILTATQADNCHTPTDDITINFVPPPTVQADAAGDTRYVLKGHTITLNPVVGSENVTYEWTPATGLDNATAKNPVVTGDQDIIYQLKITDKSNGCVNKSTVAVKVSPVINVSNTFTPNGDGVNDFWEIKGLVAYENSTVDVYNRYGQLLFHSVGYPKPWDGTYQGKPLPSGTYYYIVNTKMNNIVISGYVVILR</sequence>
<evidence type="ECO:0000259" key="2">
    <source>
        <dbReference type="Pfam" id="PF19406"/>
    </source>
</evidence>
<gene>
    <name evidence="3" type="ORF">DIU31_029630</name>
</gene>
<feature type="domain" description="PKD-like" evidence="2">
    <location>
        <begin position="1198"/>
        <end position="1279"/>
    </location>
</feature>
<protein>
    <submittedName>
        <fullName evidence="3">Gliding motility-associated C-terminal domain-containing protein</fullName>
    </submittedName>
</protein>
<dbReference type="EMBL" id="CP043451">
    <property type="protein sequence ID" value="QEM07460.1"/>
    <property type="molecule type" value="Genomic_DNA"/>
</dbReference>
<dbReference type="InterPro" id="IPR026341">
    <property type="entry name" value="T9SS_type_B"/>
</dbReference>
<dbReference type="InterPro" id="IPR045828">
    <property type="entry name" value="PKD_Bacteroidetes"/>
</dbReference>
<dbReference type="Proteomes" id="UP000250557">
    <property type="component" value="Chromosome"/>
</dbReference>
<dbReference type="Gene3D" id="2.60.40.10">
    <property type="entry name" value="Immunoglobulins"/>
    <property type="match status" value="1"/>
</dbReference>
<feature type="domain" description="PKD-like" evidence="2">
    <location>
        <begin position="1103"/>
        <end position="1188"/>
    </location>
</feature>